<gene>
    <name evidence="1" type="ORF">SDC9_175353</name>
</gene>
<sequence length="170" mass="18788">MFARIGVAIGLLALVTGLLALPGLLRHRQRRRRLAPPDGGDVEVSQQAVDAAWSEVRDSFVDYGYTWPSGSPRAVGRQAAQVLPEDAGRALVILSRQVERSRYALAAVHSADLSALVGTVRDGLRTDKGWDARLISEWWPRSWWRALGQALAWQALWARAKAVIAGWRAR</sequence>
<evidence type="ECO:0008006" key="2">
    <source>
        <dbReference type="Google" id="ProtNLM"/>
    </source>
</evidence>
<dbReference type="AlphaFoldDB" id="A0A645GPT7"/>
<organism evidence="1">
    <name type="scientific">bioreactor metagenome</name>
    <dbReference type="NCBI Taxonomy" id="1076179"/>
    <lineage>
        <taxon>unclassified sequences</taxon>
        <taxon>metagenomes</taxon>
        <taxon>ecological metagenomes</taxon>
    </lineage>
</organism>
<proteinExistence type="predicted"/>
<dbReference type="EMBL" id="VSSQ01077970">
    <property type="protein sequence ID" value="MPN27919.1"/>
    <property type="molecule type" value="Genomic_DNA"/>
</dbReference>
<name>A0A645GPT7_9ZZZZ</name>
<reference evidence="1" key="1">
    <citation type="submission" date="2019-08" db="EMBL/GenBank/DDBJ databases">
        <authorList>
            <person name="Kucharzyk K."/>
            <person name="Murdoch R.W."/>
            <person name="Higgins S."/>
            <person name="Loffler F."/>
        </authorList>
    </citation>
    <scope>NUCLEOTIDE SEQUENCE</scope>
</reference>
<evidence type="ECO:0000313" key="1">
    <source>
        <dbReference type="EMBL" id="MPN27919.1"/>
    </source>
</evidence>
<protein>
    <recommendedName>
        <fullName evidence="2">DUF4129 domain-containing protein</fullName>
    </recommendedName>
</protein>
<comment type="caution">
    <text evidence="1">The sequence shown here is derived from an EMBL/GenBank/DDBJ whole genome shotgun (WGS) entry which is preliminary data.</text>
</comment>
<accession>A0A645GPT7</accession>